<name>A0A5B8JBT4_9MOLU</name>
<protein>
    <submittedName>
        <fullName evidence="1">Uncharacterized protein</fullName>
    </submittedName>
</protein>
<gene>
    <name evidence="1" type="ORF">FOY43_02625</name>
</gene>
<organism evidence="1 2">
    <name type="scientific">Mycoplasma anserisalpingitidis</name>
    <dbReference type="NCBI Taxonomy" id="519450"/>
    <lineage>
        <taxon>Bacteria</taxon>
        <taxon>Bacillati</taxon>
        <taxon>Mycoplasmatota</taxon>
        <taxon>Mollicutes</taxon>
        <taxon>Mycoplasmataceae</taxon>
        <taxon>Mycoplasma</taxon>
    </lineage>
</organism>
<evidence type="ECO:0000313" key="2">
    <source>
        <dbReference type="Proteomes" id="UP000317512"/>
    </source>
</evidence>
<dbReference type="EMBL" id="CP041663">
    <property type="protein sequence ID" value="QDY88532.1"/>
    <property type="molecule type" value="Genomic_DNA"/>
</dbReference>
<reference evidence="2" key="1">
    <citation type="submission" date="2019-07" db="EMBL/GenBank/DDBJ databases">
        <title>Complete genome sequences of three Mycoplasma sp. 1220 strains.</title>
        <authorList>
            <person name="Grozner D."/>
            <person name="Forro B."/>
            <person name="Kovacs A.B."/>
            <person name="Marton S."/>
            <person name="Banyai K."/>
            <person name="Kreizinger Z."/>
            <person name="Sulyok K.M."/>
            <person name="Gyuranecz M."/>
        </authorList>
    </citation>
    <scope>NUCLEOTIDE SEQUENCE [LARGE SCALE GENOMIC DNA]</scope>
    <source>
        <strain evidence="2">MYCAV93</strain>
    </source>
</reference>
<proteinExistence type="predicted"/>
<dbReference type="AlphaFoldDB" id="A0A5B8JBT4"/>
<evidence type="ECO:0000313" key="1">
    <source>
        <dbReference type="EMBL" id="QDY88532.1"/>
    </source>
</evidence>
<accession>A0A5B8JBT4</accession>
<dbReference type="Proteomes" id="UP000317512">
    <property type="component" value="Chromosome"/>
</dbReference>
<sequence>MNIYKLEQIENKIKYINDNFENTPFNKREKLMDELETMLFKLVVDEVNVCKQCGLKQPKFNYFKSKKMFVHNKCGYIIPANQLLNSFDFEKWNLEDFSKTFSKIQDWHWLIF</sequence>
<dbReference type="OrthoDB" id="399345at2"/>
<dbReference type="RefSeq" id="WP_146308989.1">
    <property type="nucleotide sequence ID" value="NZ_CP041663.1"/>
</dbReference>